<evidence type="ECO:0000256" key="4">
    <source>
        <dbReference type="ARBA" id="ARBA00022741"/>
    </source>
</evidence>
<dbReference type="Pfam" id="PF14572">
    <property type="entry name" value="Pribosyl_synth"/>
    <property type="match status" value="1"/>
</dbReference>
<evidence type="ECO:0000256" key="9">
    <source>
        <dbReference type="HAMAP-Rule" id="MF_00583"/>
    </source>
</evidence>
<keyword evidence="9" id="KW-0963">Cytoplasm</keyword>
<keyword evidence="4 9" id="KW-0547">Nucleotide-binding</keyword>
<dbReference type="AlphaFoldDB" id="A0A2M7BFM3"/>
<dbReference type="FunFam" id="3.40.50.2020:FF:000014">
    <property type="entry name" value="Ribose-phosphate pyrophosphokinase 1"/>
    <property type="match status" value="1"/>
</dbReference>
<name>A0A2M7BFM3_9BACT</name>
<dbReference type="NCBIfam" id="TIGR01251">
    <property type="entry name" value="ribP_PPkin"/>
    <property type="match status" value="1"/>
</dbReference>
<dbReference type="SMART" id="SM01400">
    <property type="entry name" value="Pribosyltran_N"/>
    <property type="match status" value="1"/>
</dbReference>
<feature type="domain" description="Ribose-phosphate pyrophosphokinase N-terminal" evidence="10">
    <location>
        <begin position="4"/>
        <end position="120"/>
    </location>
</feature>
<keyword evidence="6 9" id="KW-0067">ATP-binding</keyword>
<dbReference type="InterPro" id="IPR000836">
    <property type="entry name" value="PRTase_dom"/>
</dbReference>
<proteinExistence type="inferred from homology"/>
<dbReference type="FunFam" id="3.40.50.2020:FF:000002">
    <property type="entry name" value="Ribose-phosphate pyrophosphokinase"/>
    <property type="match status" value="1"/>
</dbReference>
<evidence type="ECO:0000313" key="12">
    <source>
        <dbReference type="Proteomes" id="UP000229631"/>
    </source>
</evidence>
<evidence type="ECO:0000256" key="7">
    <source>
        <dbReference type="ARBA" id="ARBA00022842"/>
    </source>
</evidence>
<dbReference type="UniPathway" id="UPA00087">
    <property type="reaction ID" value="UER00172"/>
</dbReference>
<dbReference type="InterPro" id="IPR005946">
    <property type="entry name" value="Rib-P_diPkinase"/>
</dbReference>
<evidence type="ECO:0000259" key="10">
    <source>
        <dbReference type="Pfam" id="PF13793"/>
    </source>
</evidence>
<dbReference type="GO" id="GO:0005524">
    <property type="term" value="F:ATP binding"/>
    <property type="evidence" value="ECO:0007669"/>
    <property type="project" value="UniProtKB-KW"/>
</dbReference>
<dbReference type="GO" id="GO:0016301">
    <property type="term" value="F:kinase activity"/>
    <property type="evidence" value="ECO:0007669"/>
    <property type="project" value="UniProtKB-KW"/>
</dbReference>
<dbReference type="EC" id="2.7.6.1" evidence="9"/>
<evidence type="ECO:0000256" key="8">
    <source>
        <dbReference type="ARBA" id="ARBA00049535"/>
    </source>
</evidence>
<dbReference type="PANTHER" id="PTHR10210">
    <property type="entry name" value="RIBOSE-PHOSPHATE DIPHOSPHOKINASE FAMILY MEMBER"/>
    <property type="match status" value="1"/>
</dbReference>
<comment type="subunit">
    <text evidence="9">Homohexamer.</text>
</comment>
<feature type="binding site" evidence="9">
    <location>
        <begin position="37"/>
        <end position="39"/>
    </location>
    <ligand>
        <name>ATP</name>
        <dbReference type="ChEBI" id="CHEBI:30616"/>
    </ligand>
</feature>
<reference evidence="12" key="1">
    <citation type="submission" date="2017-09" db="EMBL/GenBank/DDBJ databases">
        <title>Depth-based differentiation of microbial function through sediment-hosted aquifers and enrichment of novel symbionts in the deep terrestrial subsurface.</title>
        <authorList>
            <person name="Probst A.J."/>
            <person name="Ladd B."/>
            <person name="Jarett J.K."/>
            <person name="Geller-Mcgrath D.E."/>
            <person name="Sieber C.M.K."/>
            <person name="Emerson J.B."/>
            <person name="Anantharaman K."/>
            <person name="Thomas B.C."/>
            <person name="Malmstrom R."/>
            <person name="Stieglmeier M."/>
            <person name="Klingl A."/>
            <person name="Woyke T."/>
            <person name="Ryan C.M."/>
            <person name="Banfield J.F."/>
        </authorList>
    </citation>
    <scope>NUCLEOTIDE SEQUENCE [LARGE SCALE GENOMIC DNA]</scope>
</reference>
<dbReference type="Pfam" id="PF13793">
    <property type="entry name" value="Pribosyltran_N"/>
    <property type="match status" value="1"/>
</dbReference>
<dbReference type="GO" id="GO:0006164">
    <property type="term" value="P:purine nucleotide biosynthetic process"/>
    <property type="evidence" value="ECO:0007669"/>
    <property type="project" value="TreeGrafter"/>
</dbReference>
<dbReference type="NCBIfam" id="NF002320">
    <property type="entry name" value="PRK01259.1"/>
    <property type="match status" value="1"/>
</dbReference>
<dbReference type="SUPFAM" id="SSF53271">
    <property type="entry name" value="PRTase-like"/>
    <property type="match status" value="1"/>
</dbReference>
<sequence length="319" mass="35512">MEKIQLISGRGNPVLAQKISQYLKVPLSPVIIKNFANGEIYVKIEEKVRGNDVFVIQTLSSPVNENLMELLIMIDALHRASAERINVVCPLLCYSRQDRKTTSREPITAKLVANLITKAGADRLLTVDLHADQIQGFYDIPVDHLVGYPLFAKYLLAKKYRQMVVVAPDIGAVKKAHKMADLLQTPLVMVDKRRTRHNESEVSFIIGDVAGKTAVILDDMIDTGGTICNVADILKEKGAKEIIICATHALLNGQACERLQKSPVSKIIFLDTVNIDKEKKIPKIEEISLAPLLSKVIKRLHGGKSLGSLFKWEEKEMEL</sequence>
<accession>A0A2M7BFM3</accession>
<feature type="binding site" evidence="9">
    <location>
        <position position="194"/>
    </location>
    <ligand>
        <name>D-ribose 5-phosphate</name>
        <dbReference type="ChEBI" id="CHEBI:78346"/>
    </ligand>
</feature>
<evidence type="ECO:0000256" key="5">
    <source>
        <dbReference type="ARBA" id="ARBA00022777"/>
    </source>
</evidence>
<dbReference type="InterPro" id="IPR037515">
    <property type="entry name" value="Rib-P_diPkinase_bac"/>
</dbReference>
<comment type="caution">
    <text evidence="11">The sequence shown here is derived from an EMBL/GenBank/DDBJ whole genome shotgun (WGS) entry which is preliminary data.</text>
</comment>
<keyword evidence="7 9" id="KW-0460">Magnesium</keyword>
<feature type="binding site" evidence="9">
    <location>
        <position position="130"/>
    </location>
    <ligand>
        <name>Mg(2+)</name>
        <dbReference type="ChEBI" id="CHEBI:18420"/>
    </ligand>
</feature>
<keyword evidence="1 9" id="KW-0808">Transferase</keyword>
<gene>
    <name evidence="9" type="primary">prs</name>
    <name evidence="11" type="ORF">COS54_00235</name>
</gene>
<dbReference type="InterPro" id="IPR029099">
    <property type="entry name" value="Pribosyltran_N"/>
</dbReference>
<comment type="subcellular location">
    <subcellularLocation>
        <location evidence="9">Cytoplasm</location>
    </subcellularLocation>
</comment>
<keyword evidence="3 9" id="KW-0545">Nucleotide biosynthesis</keyword>
<dbReference type="GO" id="GO:0000287">
    <property type="term" value="F:magnesium ion binding"/>
    <property type="evidence" value="ECO:0007669"/>
    <property type="project" value="UniProtKB-UniRule"/>
</dbReference>
<organism evidence="11 12">
    <name type="scientific">Candidatus Shapirobacteria bacterium CG03_land_8_20_14_0_80_39_12</name>
    <dbReference type="NCBI Taxonomy" id="1974879"/>
    <lineage>
        <taxon>Bacteria</taxon>
        <taxon>Candidatus Shapironibacteriota</taxon>
    </lineage>
</organism>
<protein>
    <recommendedName>
        <fullName evidence="9">Ribose-phosphate pyrophosphokinase</fullName>
        <shortName evidence="9">RPPK</shortName>
        <ecNumber evidence="9">2.7.6.1</ecNumber>
    </recommendedName>
    <alternativeName>
        <fullName evidence="9">5-phospho-D-ribosyl alpha-1-diphosphate synthase</fullName>
    </alternativeName>
    <alternativeName>
        <fullName evidence="9">Phosphoribosyl diphosphate synthase</fullName>
    </alternativeName>
    <alternativeName>
        <fullName evidence="9">Phosphoribosyl pyrophosphate synthase</fullName>
        <shortName evidence="9">P-Rib-PP synthase</shortName>
        <shortName evidence="9">PRPP synthase</shortName>
        <shortName evidence="9">PRPPase</shortName>
    </alternativeName>
</protein>
<feature type="active site" evidence="9">
    <location>
        <position position="192"/>
    </location>
</feature>
<dbReference type="Proteomes" id="UP000229631">
    <property type="component" value="Unassembled WGS sequence"/>
</dbReference>
<dbReference type="GO" id="GO:0002189">
    <property type="term" value="C:ribose phosphate diphosphokinase complex"/>
    <property type="evidence" value="ECO:0007669"/>
    <property type="project" value="TreeGrafter"/>
</dbReference>
<feature type="binding site" evidence="9">
    <location>
        <position position="218"/>
    </location>
    <ligand>
        <name>D-ribose 5-phosphate</name>
        <dbReference type="ChEBI" id="CHEBI:78346"/>
    </ligand>
</feature>
<dbReference type="HAMAP" id="MF_00583_B">
    <property type="entry name" value="RibP_PPkinase_B"/>
    <property type="match status" value="1"/>
</dbReference>
<dbReference type="PANTHER" id="PTHR10210:SF41">
    <property type="entry name" value="RIBOSE-PHOSPHATE PYROPHOSPHOKINASE 1, CHLOROPLASTIC"/>
    <property type="match status" value="1"/>
</dbReference>
<evidence type="ECO:0000256" key="3">
    <source>
        <dbReference type="ARBA" id="ARBA00022727"/>
    </source>
</evidence>
<keyword evidence="5 9" id="KW-0418">Kinase</keyword>
<comment type="similarity">
    <text evidence="9">Belongs to the ribose-phosphate pyrophosphokinase family. Class I subfamily.</text>
</comment>
<dbReference type="CDD" id="cd06223">
    <property type="entry name" value="PRTases_typeI"/>
    <property type="match status" value="1"/>
</dbReference>
<comment type="cofactor">
    <cofactor evidence="9">
        <name>Mg(2+)</name>
        <dbReference type="ChEBI" id="CHEBI:18420"/>
    </cofactor>
    <text evidence="9">Binds 2 Mg(2+) ions per subunit.</text>
</comment>
<evidence type="ECO:0000313" key="11">
    <source>
        <dbReference type="EMBL" id="PIV01886.1"/>
    </source>
</evidence>
<feature type="binding site" evidence="9">
    <location>
        <position position="169"/>
    </location>
    <ligand>
        <name>Mg(2+)</name>
        <dbReference type="ChEBI" id="CHEBI:18420"/>
    </ligand>
</feature>
<evidence type="ECO:0000256" key="2">
    <source>
        <dbReference type="ARBA" id="ARBA00022723"/>
    </source>
</evidence>
<evidence type="ECO:0000256" key="6">
    <source>
        <dbReference type="ARBA" id="ARBA00022840"/>
    </source>
</evidence>
<keyword evidence="2 9" id="KW-0479">Metal-binding</keyword>
<comment type="pathway">
    <text evidence="9">Metabolic intermediate biosynthesis; 5-phospho-alpha-D-ribose 1-diphosphate biosynthesis; 5-phospho-alpha-D-ribose 1-diphosphate from D-ribose 5-phosphate (route I): step 1/1.</text>
</comment>
<feature type="binding site" evidence="9">
    <location>
        <begin position="222"/>
        <end position="226"/>
    </location>
    <ligand>
        <name>D-ribose 5-phosphate</name>
        <dbReference type="ChEBI" id="CHEBI:78346"/>
    </ligand>
</feature>
<dbReference type="EMBL" id="PEVC01000007">
    <property type="protein sequence ID" value="PIV01886.1"/>
    <property type="molecule type" value="Genomic_DNA"/>
</dbReference>
<dbReference type="GO" id="GO:0004749">
    <property type="term" value="F:ribose phosphate diphosphokinase activity"/>
    <property type="evidence" value="ECO:0007669"/>
    <property type="project" value="UniProtKB-UniRule"/>
</dbReference>
<dbReference type="Gene3D" id="3.40.50.2020">
    <property type="match status" value="2"/>
</dbReference>
<feature type="binding site" evidence="9">
    <location>
        <begin position="96"/>
        <end position="97"/>
    </location>
    <ligand>
        <name>ATP</name>
        <dbReference type="ChEBI" id="CHEBI:30616"/>
    </ligand>
</feature>
<dbReference type="GO" id="GO:0005737">
    <property type="term" value="C:cytoplasm"/>
    <property type="evidence" value="ECO:0007669"/>
    <property type="project" value="UniProtKB-SubCell"/>
</dbReference>
<comment type="function">
    <text evidence="9">Involved in the biosynthesis of the central metabolite phospho-alpha-D-ribosyl-1-pyrophosphate (PRPP) via the transfer of pyrophosphoryl group from ATP to 1-hydroxyl of ribose-5-phosphate (Rib-5-P).</text>
</comment>
<evidence type="ECO:0000256" key="1">
    <source>
        <dbReference type="ARBA" id="ARBA00022679"/>
    </source>
</evidence>
<comment type="catalytic activity">
    <reaction evidence="8 9">
        <text>D-ribose 5-phosphate + ATP = 5-phospho-alpha-D-ribose 1-diphosphate + AMP + H(+)</text>
        <dbReference type="Rhea" id="RHEA:15609"/>
        <dbReference type="ChEBI" id="CHEBI:15378"/>
        <dbReference type="ChEBI" id="CHEBI:30616"/>
        <dbReference type="ChEBI" id="CHEBI:58017"/>
        <dbReference type="ChEBI" id="CHEBI:78346"/>
        <dbReference type="ChEBI" id="CHEBI:456215"/>
        <dbReference type="EC" id="2.7.6.1"/>
    </reaction>
</comment>
<dbReference type="GO" id="GO:0006015">
    <property type="term" value="P:5-phosphoribose 1-diphosphate biosynthetic process"/>
    <property type="evidence" value="ECO:0007669"/>
    <property type="project" value="UniProtKB-UniRule"/>
</dbReference>
<dbReference type="InterPro" id="IPR029057">
    <property type="entry name" value="PRTase-like"/>
</dbReference>